<reference evidence="2 3" key="2">
    <citation type="submission" date="2024-07" db="EMBL/GenBank/DDBJ databases">
        <authorList>
            <person name="Akdeniz Z."/>
        </authorList>
    </citation>
    <scope>NUCLEOTIDE SEQUENCE [LARGE SCALE GENOMIC DNA]</scope>
</reference>
<dbReference type="SUPFAM" id="SSF52540">
    <property type="entry name" value="P-loop containing nucleoside triphosphate hydrolases"/>
    <property type="match status" value="1"/>
</dbReference>
<organism evidence="1">
    <name type="scientific">Hexamita inflata</name>
    <dbReference type="NCBI Taxonomy" id="28002"/>
    <lineage>
        <taxon>Eukaryota</taxon>
        <taxon>Metamonada</taxon>
        <taxon>Diplomonadida</taxon>
        <taxon>Hexamitidae</taxon>
        <taxon>Hexamitinae</taxon>
        <taxon>Hexamita</taxon>
    </lineage>
</organism>
<dbReference type="GO" id="GO:0005525">
    <property type="term" value="F:GTP binding"/>
    <property type="evidence" value="ECO:0007669"/>
    <property type="project" value="InterPro"/>
</dbReference>
<evidence type="ECO:0000313" key="3">
    <source>
        <dbReference type="Proteomes" id="UP001642409"/>
    </source>
</evidence>
<dbReference type="EMBL" id="CATOUU010001186">
    <property type="protein sequence ID" value="CAI9978775.1"/>
    <property type="molecule type" value="Genomic_DNA"/>
</dbReference>
<dbReference type="Gene3D" id="3.40.50.300">
    <property type="entry name" value="P-loop containing nucleotide triphosphate hydrolases"/>
    <property type="match status" value="1"/>
</dbReference>
<proteinExistence type="predicted"/>
<dbReference type="AlphaFoldDB" id="A0AA86UZQ6"/>
<evidence type="ECO:0000313" key="1">
    <source>
        <dbReference type="EMBL" id="CAI9978775.1"/>
    </source>
</evidence>
<keyword evidence="3" id="KW-1185">Reference proteome</keyword>
<dbReference type="Pfam" id="PF00071">
    <property type="entry name" value="Ras"/>
    <property type="match status" value="1"/>
</dbReference>
<dbReference type="Proteomes" id="UP001642409">
    <property type="component" value="Unassembled WGS sequence"/>
</dbReference>
<gene>
    <name evidence="1" type="ORF">HINF_LOCUS66420</name>
    <name evidence="2" type="ORF">HINF_LOCUS8186</name>
</gene>
<dbReference type="InterPro" id="IPR027417">
    <property type="entry name" value="P-loop_NTPase"/>
</dbReference>
<dbReference type="InterPro" id="IPR001806">
    <property type="entry name" value="Small_GTPase"/>
</dbReference>
<dbReference type="GO" id="GO:0003924">
    <property type="term" value="F:GTPase activity"/>
    <property type="evidence" value="ECO:0007669"/>
    <property type="project" value="InterPro"/>
</dbReference>
<name>A0AA86UZQ6_9EUKA</name>
<reference evidence="1" key="1">
    <citation type="submission" date="2023-06" db="EMBL/GenBank/DDBJ databases">
        <authorList>
            <person name="Kurt Z."/>
        </authorList>
    </citation>
    <scope>NUCLEOTIDE SEQUENCE</scope>
</reference>
<comment type="caution">
    <text evidence="1">The sequence shown here is derived from an EMBL/GenBank/DDBJ whole genome shotgun (WGS) entry which is preliminary data.</text>
</comment>
<protein>
    <submittedName>
        <fullName evidence="1">Uncharacterized protein</fullName>
    </submittedName>
</protein>
<evidence type="ECO:0000313" key="2">
    <source>
        <dbReference type="EMBL" id="CAL5984611.1"/>
    </source>
</evidence>
<accession>A0AA86UZQ6</accession>
<sequence>MEYKQFKITFIGDHNVHKTGFLHQFYKQTNSCYIPVVQENYAGQCRVNNQHVHYVLQDTLCDDDYERIRRFYYDETDVCICDIHVLFHENILTKLQPTTRRLYLIIQSSSYKLFQYLQQY</sequence>
<dbReference type="EMBL" id="CAXDID020000017">
    <property type="protein sequence ID" value="CAL5984611.1"/>
    <property type="molecule type" value="Genomic_DNA"/>
</dbReference>